<dbReference type="Gene3D" id="3.40.50.2300">
    <property type="match status" value="1"/>
</dbReference>
<dbReference type="Proteomes" id="UP000189733">
    <property type="component" value="Unassembled WGS sequence"/>
</dbReference>
<evidence type="ECO:0000259" key="7">
    <source>
        <dbReference type="PROSITE" id="PS50110"/>
    </source>
</evidence>
<evidence type="ECO:0000256" key="1">
    <source>
        <dbReference type="ARBA" id="ARBA00022553"/>
    </source>
</evidence>
<keyword evidence="1 6" id="KW-0597">Phosphoprotein</keyword>
<feature type="domain" description="Response regulatory" evidence="7">
    <location>
        <begin position="7"/>
        <end position="121"/>
    </location>
</feature>
<evidence type="ECO:0000256" key="4">
    <source>
        <dbReference type="ARBA" id="ARBA00023125"/>
    </source>
</evidence>
<dbReference type="AlphaFoldDB" id="A0A1T4WRI4"/>
<dbReference type="PANTHER" id="PTHR48111:SF1">
    <property type="entry name" value="TWO-COMPONENT RESPONSE REGULATOR ORR33"/>
    <property type="match status" value="1"/>
</dbReference>
<dbReference type="InterPro" id="IPR011006">
    <property type="entry name" value="CheY-like_superfamily"/>
</dbReference>
<keyword evidence="4" id="KW-0238">DNA-binding</keyword>
<accession>A0A1T4WRI4</accession>
<dbReference type="Pfam" id="PF00072">
    <property type="entry name" value="Response_reg"/>
    <property type="match status" value="1"/>
</dbReference>
<evidence type="ECO:0000313" key="8">
    <source>
        <dbReference type="EMBL" id="SKA79231.1"/>
    </source>
</evidence>
<dbReference type="PANTHER" id="PTHR48111">
    <property type="entry name" value="REGULATOR OF RPOS"/>
    <property type="match status" value="1"/>
</dbReference>
<sequence>MKTGMMTILLVDDEKRLLENTQKLFEKMNIRVLLAQNSNEALSIITRDPIDVIFLDIKMPGNDGMKTLQHIKRIRPLTEVIIITGHASMEDAVEGLKLGAMDFLVKPLSMKDLLKKAEEAFEKVRRHSELLESVKKSENL</sequence>
<dbReference type="InterPro" id="IPR039420">
    <property type="entry name" value="WalR-like"/>
</dbReference>
<gene>
    <name evidence="8" type="ORF">SAMN02745702_02523</name>
</gene>
<dbReference type="GO" id="GO:0005829">
    <property type="term" value="C:cytosol"/>
    <property type="evidence" value="ECO:0007669"/>
    <property type="project" value="TreeGrafter"/>
</dbReference>
<dbReference type="PROSITE" id="PS50110">
    <property type="entry name" value="RESPONSE_REGULATORY"/>
    <property type="match status" value="1"/>
</dbReference>
<feature type="modified residue" description="4-aspartylphosphate" evidence="6">
    <location>
        <position position="56"/>
    </location>
</feature>
<keyword evidence="5" id="KW-0804">Transcription</keyword>
<dbReference type="GO" id="GO:0032993">
    <property type="term" value="C:protein-DNA complex"/>
    <property type="evidence" value="ECO:0007669"/>
    <property type="project" value="TreeGrafter"/>
</dbReference>
<dbReference type="EMBL" id="FUYA01000009">
    <property type="protein sequence ID" value="SKA79231.1"/>
    <property type="molecule type" value="Genomic_DNA"/>
</dbReference>
<dbReference type="GO" id="GO:0000976">
    <property type="term" value="F:transcription cis-regulatory region binding"/>
    <property type="evidence" value="ECO:0007669"/>
    <property type="project" value="TreeGrafter"/>
</dbReference>
<dbReference type="InterPro" id="IPR001789">
    <property type="entry name" value="Sig_transdc_resp-reg_receiver"/>
</dbReference>
<keyword evidence="9" id="KW-1185">Reference proteome</keyword>
<evidence type="ECO:0000256" key="5">
    <source>
        <dbReference type="ARBA" id="ARBA00023163"/>
    </source>
</evidence>
<keyword evidence="3" id="KW-0805">Transcription regulation</keyword>
<evidence type="ECO:0000313" key="9">
    <source>
        <dbReference type="Proteomes" id="UP000189733"/>
    </source>
</evidence>
<evidence type="ECO:0000256" key="3">
    <source>
        <dbReference type="ARBA" id="ARBA00023015"/>
    </source>
</evidence>
<keyword evidence="2" id="KW-0902">Two-component regulatory system</keyword>
<evidence type="ECO:0000256" key="6">
    <source>
        <dbReference type="PROSITE-ProRule" id="PRU00169"/>
    </source>
</evidence>
<dbReference type="GO" id="GO:0006355">
    <property type="term" value="P:regulation of DNA-templated transcription"/>
    <property type="evidence" value="ECO:0007669"/>
    <property type="project" value="TreeGrafter"/>
</dbReference>
<dbReference type="SUPFAM" id="SSF52172">
    <property type="entry name" value="CheY-like"/>
    <property type="match status" value="1"/>
</dbReference>
<dbReference type="STRING" id="1121442.SAMN02745702_02523"/>
<dbReference type="GO" id="GO:0000156">
    <property type="term" value="F:phosphorelay response regulator activity"/>
    <property type="evidence" value="ECO:0007669"/>
    <property type="project" value="TreeGrafter"/>
</dbReference>
<organism evidence="8 9">
    <name type="scientific">Desulfobaculum bizertense DSM 18034</name>
    <dbReference type="NCBI Taxonomy" id="1121442"/>
    <lineage>
        <taxon>Bacteria</taxon>
        <taxon>Pseudomonadati</taxon>
        <taxon>Thermodesulfobacteriota</taxon>
        <taxon>Desulfovibrionia</taxon>
        <taxon>Desulfovibrionales</taxon>
        <taxon>Desulfovibrionaceae</taxon>
        <taxon>Desulfobaculum</taxon>
    </lineage>
</organism>
<protein>
    <submittedName>
        <fullName evidence="8">Response regulator receiver domain-containing protein</fullName>
    </submittedName>
</protein>
<evidence type="ECO:0000256" key="2">
    <source>
        <dbReference type="ARBA" id="ARBA00023012"/>
    </source>
</evidence>
<name>A0A1T4WRI4_9BACT</name>
<dbReference type="SMART" id="SM00448">
    <property type="entry name" value="REC"/>
    <property type="match status" value="1"/>
</dbReference>
<reference evidence="8 9" key="1">
    <citation type="submission" date="2017-02" db="EMBL/GenBank/DDBJ databases">
        <authorList>
            <person name="Peterson S.W."/>
        </authorList>
    </citation>
    <scope>NUCLEOTIDE SEQUENCE [LARGE SCALE GENOMIC DNA]</scope>
    <source>
        <strain evidence="8 9">DSM 18034</strain>
    </source>
</reference>
<dbReference type="RefSeq" id="WP_234985096.1">
    <property type="nucleotide sequence ID" value="NZ_FUYA01000009.1"/>
</dbReference>
<proteinExistence type="predicted"/>